<evidence type="ECO:0000256" key="1">
    <source>
        <dbReference type="SAM" id="MobiDB-lite"/>
    </source>
</evidence>
<organism evidence="4 5">
    <name type="scientific">Zymoseptoria tritici (strain CBS 115943 / IPO323)</name>
    <name type="common">Speckled leaf blotch fungus</name>
    <name type="synonym">Septoria tritici</name>
    <dbReference type="NCBI Taxonomy" id="336722"/>
    <lineage>
        <taxon>Eukaryota</taxon>
        <taxon>Fungi</taxon>
        <taxon>Dikarya</taxon>
        <taxon>Ascomycota</taxon>
        <taxon>Pezizomycotina</taxon>
        <taxon>Dothideomycetes</taxon>
        <taxon>Dothideomycetidae</taxon>
        <taxon>Mycosphaerellales</taxon>
        <taxon>Mycosphaerellaceae</taxon>
        <taxon>Zymoseptoria</taxon>
    </lineage>
</organism>
<dbReference type="InterPro" id="IPR057081">
    <property type="entry name" value="PH_N"/>
</dbReference>
<evidence type="ECO:0000313" key="4">
    <source>
        <dbReference type="EMBL" id="EGP90787.1"/>
    </source>
</evidence>
<dbReference type="eggNOG" id="ENOG502SUJA">
    <property type="taxonomic scope" value="Eukaryota"/>
</dbReference>
<accession>F9X1Z5</accession>
<dbReference type="Pfam" id="PF23074">
    <property type="entry name" value="PH_FT_N"/>
    <property type="match status" value="1"/>
</dbReference>
<dbReference type="AlphaFoldDB" id="F9X1Z5"/>
<dbReference type="Proteomes" id="UP000008062">
    <property type="component" value="Chromosome 2"/>
</dbReference>
<dbReference type="HOGENOM" id="CLU_031212_2_0_1"/>
<feature type="region of interest" description="Disordered" evidence="1">
    <location>
        <begin position="184"/>
        <end position="246"/>
    </location>
</feature>
<dbReference type="InterPro" id="IPR057082">
    <property type="entry name" value="PH_C"/>
</dbReference>
<feature type="domain" description="PH" evidence="2">
    <location>
        <begin position="253"/>
        <end position="371"/>
    </location>
</feature>
<feature type="compositionally biased region" description="Pro residues" evidence="1">
    <location>
        <begin position="201"/>
        <end position="218"/>
    </location>
</feature>
<proteinExistence type="predicted"/>
<feature type="compositionally biased region" description="Low complexity" evidence="1">
    <location>
        <begin position="219"/>
        <end position="229"/>
    </location>
</feature>
<dbReference type="Pfam" id="PF23076">
    <property type="entry name" value="PH_FT_C"/>
    <property type="match status" value="1"/>
</dbReference>
<protein>
    <submittedName>
        <fullName evidence="4">Uncharacterized protein</fullName>
    </submittedName>
</protein>
<keyword evidence="5" id="KW-1185">Reference proteome</keyword>
<name>F9X1Z5_ZYMTI</name>
<evidence type="ECO:0000259" key="2">
    <source>
        <dbReference type="Pfam" id="PF23074"/>
    </source>
</evidence>
<dbReference type="OMA" id="IPYVGES"/>
<reference evidence="4 5" key="1">
    <citation type="journal article" date="2011" name="PLoS Genet.">
        <title>Finished genome of the fungal wheat pathogen Mycosphaerella graminicola reveals dispensome structure, chromosome plasticity, and stealth pathogenesis.</title>
        <authorList>
            <person name="Goodwin S.B."/>
            <person name="Ben M'barek S."/>
            <person name="Dhillon B."/>
            <person name="Wittenberg A.H.J."/>
            <person name="Crane C.F."/>
            <person name="Hane J.K."/>
            <person name="Foster A.J."/>
            <person name="Van der Lee T.A.J."/>
            <person name="Grimwood J."/>
            <person name="Aerts A."/>
            <person name="Antoniw J."/>
            <person name="Bailey A."/>
            <person name="Bluhm B."/>
            <person name="Bowler J."/>
            <person name="Bristow J."/>
            <person name="van der Burgt A."/>
            <person name="Canto-Canche B."/>
            <person name="Churchill A.C.L."/>
            <person name="Conde-Ferraez L."/>
            <person name="Cools H.J."/>
            <person name="Coutinho P.M."/>
            <person name="Csukai M."/>
            <person name="Dehal P."/>
            <person name="De Wit P."/>
            <person name="Donzelli B."/>
            <person name="van de Geest H.C."/>
            <person name="van Ham R.C.H.J."/>
            <person name="Hammond-Kosack K.E."/>
            <person name="Henrissat B."/>
            <person name="Kilian A."/>
            <person name="Kobayashi A.K."/>
            <person name="Koopmann E."/>
            <person name="Kourmpetis Y."/>
            <person name="Kuzniar A."/>
            <person name="Lindquist E."/>
            <person name="Lombard V."/>
            <person name="Maliepaard C."/>
            <person name="Martins N."/>
            <person name="Mehrabi R."/>
            <person name="Nap J.P.H."/>
            <person name="Ponomarenko A."/>
            <person name="Rudd J.J."/>
            <person name="Salamov A."/>
            <person name="Schmutz J."/>
            <person name="Schouten H.J."/>
            <person name="Shapiro H."/>
            <person name="Stergiopoulos I."/>
            <person name="Torriani S.F.F."/>
            <person name="Tu H."/>
            <person name="de Vries R.P."/>
            <person name="Waalwijk C."/>
            <person name="Ware S.B."/>
            <person name="Wiebenga A."/>
            <person name="Zwiers L.-H."/>
            <person name="Oliver R.P."/>
            <person name="Grigoriev I.V."/>
            <person name="Kema G.H.J."/>
        </authorList>
    </citation>
    <scope>NUCLEOTIDE SEQUENCE [LARGE SCALE GENOMIC DNA]</scope>
    <source>
        <strain evidence="5">CBS 115943 / IPO323</strain>
    </source>
</reference>
<sequence>MPPFLSLPSLATRCETAASGLEVFRPHIPSRLIASLLSDLYALSSVLQRISTLANSHTYGPSFWRVETDLDQGRRALQATLDDVHDMFRRSGSVEVRVCWEDAEREWEVVEGWGLGERLGGLRMWFESLVAIVEGREGSPVERLRGSVNRLVVMQRWSGEALPNAGPPAHPPRLVHPHILSETNTSVSSSSYSQPAHRAPSPSPPILYPPSHSPPPPHHWTTPLLTTPFPQTPYHPTHQSASPSQLYAAHNPSAISHLRRHAFHPTLTFSFDQHSLTATLHHRHHDHHAQILVETPHLTHQPSTSAHESLTNLKLIRRGSLLHFCHFDPWVDERGREGEARYEVWATLNFHSHERMVLFYSAFVAMKAQSRLNGTPESVGTSLSDELRDGRALESARRGFHGSATANVRMEAAEEGEEVLFDATFVRAPMDRNRTETFQCLRLLRDLPSGVMRLEATPLRGPRRDVPLWTKFIDPVDGGNWIERLRRRVGLGCGRRDDGGVVGFVDVESGVLPDEWTERTTRGGIELEFEDEQDAADLARYYSFYCMPNSTRPAPELWHWQRQRMR</sequence>
<evidence type="ECO:0000259" key="3">
    <source>
        <dbReference type="Pfam" id="PF23076"/>
    </source>
</evidence>
<dbReference type="InParanoid" id="F9X1Z5"/>
<gene>
    <name evidence="4" type="ORF">MYCGRDRAFT_90345</name>
</gene>
<evidence type="ECO:0000313" key="5">
    <source>
        <dbReference type="Proteomes" id="UP000008062"/>
    </source>
</evidence>
<dbReference type="GeneID" id="13395876"/>
<feature type="domain" description="PH" evidence="3">
    <location>
        <begin position="438"/>
        <end position="539"/>
    </location>
</feature>
<dbReference type="KEGG" id="ztr:MYCGRDRAFT_90345"/>
<dbReference type="EMBL" id="CM001197">
    <property type="protein sequence ID" value="EGP90787.1"/>
    <property type="molecule type" value="Genomic_DNA"/>
</dbReference>
<dbReference type="RefSeq" id="XP_003855811.1">
    <property type="nucleotide sequence ID" value="XM_003855763.1"/>
</dbReference>
<dbReference type="OrthoDB" id="5345571at2759"/>